<keyword evidence="3 7" id="KW-0812">Transmembrane</keyword>
<evidence type="ECO:0000256" key="6">
    <source>
        <dbReference type="ARBA" id="ARBA00023136"/>
    </source>
</evidence>
<dbReference type="SMART" id="SM01190">
    <property type="entry name" value="EMP24_GP25L"/>
    <property type="match status" value="1"/>
</dbReference>
<dbReference type="OrthoDB" id="3427at2759"/>
<gene>
    <name evidence="12" type="ORF">AYI70_g4084</name>
</gene>
<accession>A0A1R1Y0R3</accession>
<comment type="caution">
    <text evidence="12">The sequence shown here is derived from an EMBL/GenBank/DDBJ whole genome shotgun (WGS) entry which is preliminary data.</text>
</comment>
<keyword evidence="5 9" id="KW-1133">Transmembrane helix</keyword>
<comment type="similarity">
    <text evidence="2 7">Belongs to the EMP24/GP25L family.</text>
</comment>
<sequence length="214" mass="25068">MRKAITFLLATVLLSMANAFHFYLKNGMQECFPQESPKDYVIRGKYELDEWNEAESRLIEDQMLYAQVTVDDLISNTRIMNHIGTHRGRFSYTVVNAGRHNVCFFVKTPNPNFNPNSKIRVTIDMALKEEDEASQAKNKLSILGQTIKSLNNKLSNIREEQKYQIDREHEFNSTNNAINNRIVFWAIVQFSIIGIVCYWQLRHLRRFFEAKKLV</sequence>
<proteinExistence type="inferred from homology"/>
<evidence type="ECO:0000256" key="5">
    <source>
        <dbReference type="ARBA" id="ARBA00022989"/>
    </source>
</evidence>
<reference evidence="12 13" key="1">
    <citation type="submission" date="2017-01" db="EMBL/GenBank/DDBJ databases">
        <authorList>
            <person name="Mah S.A."/>
            <person name="Swanson W.J."/>
            <person name="Moy G.W."/>
            <person name="Vacquier V.D."/>
        </authorList>
    </citation>
    <scope>NUCLEOTIDE SEQUENCE [LARGE SCALE GENOMIC DNA]</scope>
    <source>
        <strain evidence="12 13">GSMNP</strain>
    </source>
</reference>
<feature type="transmembrane region" description="Helical" evidence="9">
    <location>
        <begin position="182"/>
        <end position="201"/>
    </location>
</feature>
<evidence type="ECO:0000256" key="3">
    <source>
        <dbReference type="ARBA" id="ARBA00022692"/>
    </source>
</evidence>
<evidence type="ECO:0000313" key="13">
    <source>
        <dbReference type="Proteomes" id="UP000187283"/>
    </source>
</evidence>
<dbReference type="GO" id="GO:0016020">
    <property type="term" value="C:membrane"/>
    <property type="evidence" value="ECO:0007669"/>
    <property type="project" value="UniProtKB-SubCell"/>
</dbReference>
<dbReference type="EMBL" id="LSSN01001230">
    <property type="protein sequence ID" value="OMJ20488.1"/>
    <property type="molecule type" value="Genomic_DNA"/>
</dbReference>
<feature type="domain" description="GOLD" evidence="11">
    <location>
        <begin position="29"/>
        <end position="127"/>
    </location>
</feature>
<name>A0A1R1Y0R3_9FUNG</name>
<dbReference type="PROSITE" id="PS50866">
    <property type="entry name" value="GOLD"/>
    <property type="match status" value="1"/>
</dbReference>
<evidence type="ECO:0000256" key="2">
    <source>
        <dbReference type="ARBA" id="ARBA00007104"/>
    </source>
</evidence>
<evidence type="ECO:0000259" key="11">
    <source>
        <dbReference type="PROSITE" id="PS50866"/>
    </source>
</evidence>
<evidence type="ECO:0000256" key="4">
    <source>
        <dbReference type="ARBA" id="ARBA00022729"/>
    </source>
</evidence>
<evidence type="ECO:0000256" key="9">
    <source>
        <dbReference type="SAM" id="Phobius"/>
    </source>
</evidence>
<dbReference type="Proteomes" id="UP000187283">
    <property type="component" value="Unassembled WGS sequence"/>
</dbReference>
<protein>
    <submittedName>
        <fullName evidence="12">Transmembrane emp24 domain-containing protein 4</fullName>
    </submittedName>
</protein>
<evidence type="ECO:0000256" key="10">
    <source>
        <dbReference type="SAM" id="SignalP"/>
    </source>
</evidence>
<keyword evidence="13" id="KW-1185">Reference proteome</keyword>
<keyword evidence="8" id="KW-0175">Coiled coil</keyword>
<feature type="chain" id="PRO_5010181585" evidence="10">
    <location>
        <begin position="20"/>
        <end position="214"/>
    </location>
</feature>
<evidence type="ECO:0000256" key="1">
    <source>
        <dbReference type="ARBA" id="ARBA00004479"/>
    </source>
</evidence>
<dbReference type="Pfam" id="PF01105">
    <property type="entry name" value="EMP24_GP25L"/>
    <property type="match status" value="1"/>
</dbReference>
<feature type="signal peptide" evidence="10">
    <location>
        <begin position="1"/>
        <end position="19"/>
    </location>
</feature>
<feature type="coiled-coil region" evidence="8">
    <location>
        <begin position="133"/>
        <end position="160"/>
    </location>
</feature>
<dbReference type="InterPro" id="IPR009038">
    <property type="entry name" value="GOLD_dom"/>
</dbReference>
<evidence type="ECO:0000313" key="12">
    <source>
        <dbReference type="EMBL" id="OMJ20488.1"/>
    </source>
</evidence>
<keyword evidence="4 10" id="KW-0732">Signal</keyword>
<organism evidence="12 13">
    <name type="scientific">Smittium culicis</name>
    <dbReference type="NCBI Taxonomy" id="133412"/>
    <lineage>
        <taxon>Eukaryota</taxon>
        <taxon>Fungi</taxon>
        <taxon>Fungi incertae sedis</taxon>
        <taxon>Zoopagomycota</taxon>
        <taxon>Kickxellomycotina</taxon>
        <taxon>Harpellomycetes</taxon>
        <taxon>Harpellales</taxon>
        <taxon>Legeriomycetaceae</taxon>
        <taxon>Smittium</taxon>
    </lineage>
</organism>
<comment type="subcellular location">
    <subcellularLocation>
        <location evidence="1 7">Membrane</location>
        <topology evidence="1 7">Single-pass type I membrane protein</topology>
    </subcellularLocation>
</comment>
<dbReference type="AlphaFoldDB" id="A0A1R1Y0R3"/>
<evidence type="ECO:0000256" key="7">
    <source>
        <dbReference type="RuleBase" id="RU003827"/>
    </source>
</evidence>
<dbReference type="InterPro" id="IPR015720">
    <property type="entry name" value="Emp24-like"/>
</dbReference>
<dbReference type="PANTHER" id="PTHR22811">
    <property type="entry name" value="TRANSMEMBRANE EMP24 DOMAIN-CONTAINING PROTEIN"/>
    <property type="match status" value="1"/>
</dbReference>
<keyword evidence="6 9" id="KW-0472">Membrane</keyword>
<dbReference type="STRING" id="133412.A0A1R1Y0R3"/>
<evidence type="ECO:0000256" key="8">
    <source>
        <dbReference type="SAM" id="Coils"/>
    </source>
</evidence>